<evidence type="ECO:0000313" key="1">
    <source>
        <dbReference type="EMBL" id="USQ78253.1"/>
    </source>
</evidence>
<reference evidence="1" key="1">
    <citation type="submission" date="2022-06" db="EMBL/GenBank/DDBJ databases">
        <title>Ornithinimicrobium HY1793.</title>
        <authorList>
            <person name="Huang Y."/>
        </authorList>
    </citation>
    <scope>NUCLEOTIDE SEQUENCE</scope>
    <source>
        <strain evidence="1">HY1793</strain>
    </source>
</reference>
<organism evidence="1 2">
    <name type="scientific">Ornithinimicrobium faecis</name>
    <dbReference type="NCBI Taxonomy" id="2934158"/>
    <lineage>
        <taxon>Bacteria</taxon>
        <taxon>Bacillati</taxon>
        <taxon>Actinomycetota</taxon>
        <taxon>Actinomycetes</taxon>
        <taxon>Micrococcales</taxon>
        <taxon>Ornithinimicrobiaceae</taxon>
        <taxon>Ornithinimicrobium</taxon>
    </lineage>
</organism>
<sequence>MGPMLSCSAKACRARATHGVVWNNPKVHQPERRKVWLACPDHRESLSSFVALRGFLIEVLPIDQLGEQDG</sequence>
<dbReference type="EMBL" id="CP099489">
    <property type="protein sequence ID" value="USQ78253.1"/>
    <property type="molecule type" value="Genomic_DNA"/>
</dbReference>
<dbReference type="Proteomes" id="UP001056455">
    <property type="component" value="Chromosome"/>
</dbReference>
<proteinExistence type="predicted"/>
<evidence type="ECO:0008006" key="3">
    <source>
        <dbReference type="Google" id="ProtNLM"/>
    </source>
</evidence>
<gene>
    <name evidence="1" type="ORF">NF556_11350</name>
</gene>
<accession>A0ABY4YN68</accession>
<protein>
    <recommendedName>
        <fullName evidence="3">Acetone carboxylase</fullName>
    </recommendedName>
</protein>
<keyword evidence="2" id="KW-1185">Reference proteome</keyword>
<name>A0ABY4YN68_9MICO</name>
<evidence type="ECO:0000313" key="2">
    <source>
        <dbReference type="Proteomes" id="UP001056455"/>
    </source>
</evidence>